<dbReference type="PRINTS" id="PR00080">
    <property type="entry name" value="SDRFAMILY"/>
</dbReference>
<dbReference type="EC" id="1.1.1.-" evidence="3"/>
<dbReference type="InterPro" id="IPR036291">
    <property type="entry name" value="NAD(P)-bd_dom_sf"/>
</dbReference>
<dbReference type="GO" id="GO:0016491">
    <property type="term" value="F:oxidoreductase activity"/>
    <property type="evidence" value="ECO:0007669"/>
    <property type="project" value="UniProtKB-KW"/>
</dbReference>
<keyword evidence="3" id="KW-0560">Oxidoreductase</keyword>
<gene>
    <name evidence="3" type="ORF">ACEZDJ_40640</name>
</gene>
<dbReference type="SMART" id="SM00822">
    <property type="entry name" value="PKS_KR"/>
    <property type="match status" value="1"/>
</dbReference>
<dbReference type="SUPFAM" id="SSF51735">
    <property type="entry name" value="NAD(P)-binding Rossmann-fold domains"/>
    <property type="match status" value="1"/>
</dbReference>
<dbReference type="PRINTS" id="PR00081">
    <property type="entry name" value="GDHRDH"/>
</dbReference>
<evidence type="ECO:0000256" key="1">
    <source>
        <dbReference type="ARBA" id="ARBA00006484"/>
    </source>
</evidence>
<dbReference type="PANTHER" id="PTHR42879:SF2">
    <property type="entry name" value="3-OXOACYL-[ACYL-CARRIER-PROTEIN] REDUCTASE FABG"/>
    <property type="match status" value="1"/>
</dbReference>
<sequence>MSAAAGAAAGGTGAAAVPGVGRICVVTGGSRGIGFAVAADLSAAGHRVVLAARDPAALRSAAVALPGPVLAVPADLTRPDQVDALFARVEREWGPAEILVAAAGVGASAPLERTTDAIWEEQLAVNLTAPFRCLRRALPPMRAAGWGRIVVIASVAAKVGQPYVSAYTAAKHGVLGLVRSAAAELAGSGVTVNAVCPGYVDTPMTDATVAAIVARTGRTEEQARDALARMQPIGRLVRPDEVAAVVRLLVEQEALNGQGLTVDGGGVQS</sequence>
<dbReference type="Proteomes" id="UP001592528">
    <property type="component" value="Unassembled WGS sequence"/>
</dbReference>
<organism evidence="3 4">
    <name type="scientific">Streptacidiphilus cavernicola</name>
    <dbReference type="NCBI Taxonomy" id="3342716"/>
    <lineage>
        <taxon>Bacteria</taxon>
        <taxon>Bacillati</taxon>
        <taxon>Actinomycetota</taxon>
        <taxon>Actinomycetes</taxon>
        <taxon>Kitasatosporales</taxon>
        <taxon>Streptomycetaceae</taxon>
        <taxon>Streptacidiphilus</taxon>
    </lineage>
</organism>
<dbReference type="RefSeq" id="WP_232242888.1">
    <property type="nucleotide sequence ID" value="NZ_JBHEZZ010000052.1"/>
</dbReference>
<protein>
    <submittedName>
        <fullName evidence="3">SDR family NAD(P)-dependent oxidoreductase</fullName>
        <ecNumber evidence="3">1.1.1.-</ecNumber>
    </submittedName>
</protein>
<name>A0ABV6V1K6_9ACTN</name>
<keyword evidence="4" id="KW-1185">Reference proteome</keyword>
<dbReference type="Gene3D" id="3.40.50.720">
    <property type="entry name" value="NAD(P)-binding Rossmann-like Domain"/>
    <property type="match status" value="1"/>
</dbReference>
<proteinExistence type="inferred from homology"/>
<dbReference type="PANTHER" id="PTHR42879">
    <property type="entry name" value="3-OXOACYL-(ACYL-CARRIER-PROTEIN) REDUCTASE"/>
    <property type="match status" value="1"/>
</dbReference>
<comment type="caution">
    <text evidence="3">The sequence shown here is derived from an EMBL/GenBank/DDBJ whole genome shotgun (WGS) entry which is preliminary data.</text>
</comment>
<dbReference type="PROSITE" id="PS00061">
    <property type="entry name" value="ADH_SHORT"/>
    <property type="match status" value="1"/>
</dbReference>
<dbReference type="InterPro" id="IPR050259">
    <property type="entry name" value="SDR"/>
</dbReference>
<dbReference type="InterPro" id="IPR002347">
    <property type="entry name" value="SDR_fam"/>
</dbReference>
<dbReference type="InterPro" id="IPR020904">
    <property type="entry name" value="Sc_DH/Rdtase_CS"/>
</dbReference>
<evidence type="ECO:0000313" key="3">
    <source>
        <dbReference type="EMBL" id="MFC1407600.1"/>
    </source>
</evidence>
<accession>A0ABV6V1K6</accession>
<dbReference type="EMBL" id="JBHEZZ010000052">
    <property type="protein sequence ID" value="MFC1407600.1"/>
    <property type="molecule type" value="Genomic_DNA"/>
</dbReference>
<dbReference type="Pfam" id="PF13561">
    <property type="entry name" value="adh_short_C2"/>
    <property type="match status" value="1"/>
</dbReference>
<evidence type="ECO:0000259" key="2">
    <source>
        <dbReference type="SMART" id="SM00822"/>
    </source>
</evidence>
<feature type="domain" description="Ketoreductase" evidence="2">
    <location>
        <begin position="22"/>
        <end position="198"/>
    </location>
</feature>
<dbReference type="InterPro" id="IPR057326">
    <property type="entry name" value="KR_dom"/>
</dbReference>
<reference evidence="3 4" key="1">
    <citation type="submission" date="2024-09" db="EMBL/GenBank/DDBJ databases">
        <authorList>
            <person name="Lee S.D."/>
        </authorList>
    </citation>
    <scope>NUCLEOTIDE SEQUENCE [LARGE SCALE GENOMIC DNA]</scope>
    <source>
        <strain evidence="3 4">N1-5</strain>
    </source>
</reference>
<comment type="similarity">
    <text evidence="1">Belongs to the short-chain dehydrogenases/reductases (SDR) family.</text>
</comment>
<evidence type="ECO:0000313" key="4">
    <source>
        <dbReference type="Proteomes" id="UP001592528"/>
    </source>
</evidence>